<organism evidence="9 10">
    <name type="scientific">Psylliodes chrysocephalus</name>
    <dbReference type="NCBI Taxonomy" id="3402493"/>
    <lineage>
        <taxon>Eukaryota</taxon>
        <taxon>Metazoa</taxon>
        <taxon>Ecdysozoa</taxon>
        <taxon>Arthropoda</taxon>
        <taxon>Hexapoda</taxon>
        <taxon>Insecta</taxon>
        <taxon>Pterygota</taxon>
        <taxon>Neoptera</taxon>
        <taxon>Endopterygota</taxon>
        <taxon>Coleoptera</taxon>
        <taxon>Polyphaga</taxon>
        <taxon>Cucujiformia</taxon>
        <taxon>Chrysomeloidea</taxon>
        <taxon>Chrysomelidae</taxon>
        <taxon>Galerucinae</taxon>
        <taxon>Alticini</taxon>
        <taxon>Psylliodes</taxon>
    </lineage>
</organism>
<evidence type="ECO:0000313" key="10">
    <source>
        <dbReference type="Proteomes" id="UP001153636"/>
    </source>
</evidence>
<sequence length="214" mass="24287">MVVINSFKYPESDIRCQSEDVRVFLDKKDLGKGTLFVSESTLCWRQREDIGFTIGYPSISLHAISKDTNIHPKDCVYIMTDGHITMPGELPPPKEEDDDSDCESNADISEILLIPANDESISQIYEAIKICQELNPDPMDDEDDDNEDLSEDNDDNLYEDAEDDMEEGEYEVRERGGGDADVDDLARRIQSNSVDIQINYRNGTNEEEDFQDAD</sequence>
<evidence type="ECO:0000256" key="6">
    <source>
        <dbReference type="ARBA" id="ARBA00023242"/>
    </source>
</evidence>
<gene>
    <name evidence="9" type="ORF">PSYICH_LOCUS1337</name>
</gene>
<evidence type="ECO:0000256" key="2">
    <source>
        <dbReference type="ARBA" id="ARBA00004496"/>
    </source>
</evidence>
<proteinExistence type="inferred from homology"/>
<evidence type="ECO:0000256" key="4">
    <source>
        <dbReference type="ARBA" id="ARBA00015653"/>
    </source>
</evidence>
<evidence type="ECO:0000256" key="3">
    <source>
        <dbReference type="ARBA" id="ARBA00007054"/>
    </source>
</evidence>
<comment type="function">
    <text evidence="7">Involved in both the assembly of spliceosomal snRNPs and the methylation of Sm proteins. Chaperone that regulates the assembly of spliceosomal U1, U2, U4 and U5 small nuclear ribonucleoproteins (snRNPs), the building blocks of the spliceosome, and thereby plays an important role in the splicing of cellular pre-mRNAs. Most spliceosomal snRNPs contain a common set of Sm proteins SNRPB, SNRPD1, SNRPD2, SNRPD3, SNRPE, SNRPF and SNRPG that assemble in a heptameric protein ring on the Sm site of the small nuclear RNA to form the core snRNP (Sm core). In the cytosol, the Sm proteins SNRPD1, SNRPD2, SNRPE, SNRPF and SNRPG are trapped in an inactive 6S pICln-Sm complex by the chaperone CLNS1A that controls the assembly of the core snRNP. Dissociation by the SMN complex of CLNS1A from the trapped Sm proteins and their transfer to an SMN-Sm complex triggers the assembly of core snRNPs and their transport to the nucleus.</text>
</comment>
<dbReference type="GO" id="GO:0005681">
    <property type="term" value="C:spliceosomal complex"/>
    <property type="evidence" value="ECO:0007669"/>
    <property type="project" value="TreeGrafter"/>
</dbReference>
<dbReference type="PANTHER" id="PTHR21399">
    <property type="entry name" value="CHLORIDE CONDUCTANCE REGULATORY PROTEIN ICLN"/>
    <property type="match status" value="1"/>
</dbReference>
<protein>
    <recommendedName>
        <fullName evidence="4">Methylosome subunit pICln</fullName>
    </recommendedName>
</protein>
<comment type="subcellular location">
    <subcellularLocation>
        <location evidence="2">Cytoplasm</location>
    </subcellularLocation>
    <subcellularLocation>
        <location evidence="1">Nucleus</location>
    </subcellularLocation>
</comment>
<dbReference type="InterPro" id="IPR011993">
    <property type="entry name" value="PH-like_dom_sf"/>
</dbReference>
<dbReference type="Pfam" id="PF03517">
    <property type="entry name" value="Voldacs"/>
    <property type="match status" value="1"/>
</dbReference>
<evidence type="ECO:0000256" key="1">
    <source>
        <dbReference type="ARBA" id="ARBA00004123"/>
    </source>
</evidence>
<evidence type="ECO:0000313" key="9">
    <source>
        <dbReference type="EMBL" id="CAH1099017.1"/>
    </source>
</evidence>
<comment type="similarity">
    <text evidence="3">Belongs to the pICln (TC 1.A.47) family.</text>
</comment>
<dbReference type="PANTHER" id="PTHR21399:SF0">
    <property type="entry name" value="METHYLOSOME SUBUNIT PICLN"/>
    <property type="match status" value="1"/>
</dbReference>
<dbReference type="GO" id="GO:0006821">
    <property type="term" value="P:chloride transport"/>
    <property type="evidence" value="ECO:0007669"/>
    <property type="project" value="InterPro"/>
</dbReference>
<dbReference type="EMBL" id="OV651813">
    <property type="protein sequence ID" value="CAH1099017.1"/>
    <property type="molecule type" value="Genomic_DNA"/>
</dbReference>
<reference evidence="9" key="1">
    <citation type="submission" date="2022-01" db="EMBL/GenBank/DDBJ databases">
        <authorList>
            <person name="King R."/>
        </authorList>
    </citation>
    <scope>NUCLEOTIDE SEQUENCE</scope>
</reference>
<feature type="compositionally biased region" description="Acidic residues" evidence="8">
    <location>
        <begin position="205"/>
        <end position="214"/>
    </location>
</feature>
<dbReference type="GO" id="GO:0045292">
    <property type="term" value="P:mRNA cis splicing, via spliceosome"/>
    <property type="evidence" value="ECO:0007669"/>
    <property type="project" value="TreeGrafter"/>
</dbReference>
<dbReference type="GO" id="GO:0034709">
    <property type="term" value="C:methylosome"/>
    <property type="evidence" value="ECO:0007669"/>
    <property type="project" value="InterPro"/>
</dbReference>
<name>A0A9P0CI06_9CUCU</name>
<dbReference type="AlphaFoldDB" id="A0A9P0CI06"/>
<evidence type="ECO:0000256" key="5">
    <source>
        <dbReference type="ARBA" id="ARBA00022490"/>
    </source>
</evidence>
<feature type="compositionally biased region" description="Acidic residues" evidence="8">
    <location>
        <begin position="138"/>
        <end position="169"/>
    </location>
</feature>
<dbReference type="GO" id="GO:0006884">
    <property type="term" value="P:cell volume homeostasis"/>
    <property type="evidence" value="ECO:0007669"/>
    <property type="project" value="InterPro"/>
</dbReference>
<evidence type="ECO:0000256" key="7">
    <source>
        <dbReference type="ARBA" id="ARBA00045890"/>
    </source>
</evidence>
<dbReference type="GO" id="GO:0005886">
    <property type="term" value="C:plasma membrane"/>
    <property type="evidence" value="ECO:0007669"/>
    <property type="project" value="InterPro"/>
</dbReference>
<dbReference type="InterPro" id="IPR003521">
    <property type="entry name" value="ICln"/>
</dbReference>
<accession>A0A9P0CI06</accession>
<keyword evidence="6" id="KW-0539">Nucleus</keyword>
<evidence type="ECO:0000256" key="8">
    <source>
        <dbReference type="SAM" id="MobiDB-lite"/>
    </source>
</evidence>
<keyword evidence="10" id="KW-1185">Reference proteome</keyword>
<feature type="compositionally biased region" description="Polar residues" evidence="8">
    <location>
        <begin position="189"/>
        <end position="203"/>
    </location>
</feature>
<dbReference type="Gene3D" id="2.30.29.30">
    <property type="entry name" value="Pleckstrin-homology domain (PH domain)/Phosphotyrosine-binding domain (PTB)"/>
    <property type="match status" value="1"/>
</dbReference>
<dbReference type="GO" id="GO:0005829">
    <property type="term" value="C:cytosol"/>
    <property type="evidence" value="ECO:0007669"/>
    <property type="project" value="InterPro"/>
</dbReference>
<dbReference type="OrthoDB" id="19714at2759"/>
<dbReference type="InterPro" id="IPR039924">
    <property type="entry name" value="ICln/Lot5/Saf5"/>
</dbReference>
<dbReference type="GO" id="GO:0034715">
    <property type="term" value="C:pICln-Sm protein complex"/>
    <property type="evidence" value="ECO:0007669"/>
    <property type="project" value="InterPro"/>
</dbReference>
<dbReference type="Proteomes" id="UP001153636">
    <property type="component" value="Chromosome 1"/>
</dbReference>
<dbReference type="PRINTS" id="PR01348">
    <property type="entry name" value="ICLNCHANNEL"/>
</dbReference>
<dbReference type="GO" id="GO:0000387">
    <property type="term" value="P:spliceosomal snRNP assembly"/>
    <property type="evidence" value="ECO:0007669"/>
    <property type="project" value="InterPro"/>
</dbReference>
<feature type="region of interest" description="Disordered" evidence="8">
    <location>
        <begin position="135"/>
        <end position="214"/>
    </location>
</feature>
<keyword evidence="5" id="KW-0963">Cytoplasm</keyword>